<keyword evidence="4" id="KW-1185">Reference proteome</keyword>
<evidence type="ECO:0000259" key="1">
    <source>
        <dbReference type="Pfam" id="PF13622"/>
    </source>
</evidence>
<dbReference type="RefSeq" id="WP_121151986.1">
    <property type="nucleotide sequence ID" value="NZ_CP032828.1"/>
</dbReference>
<dbReference type="Proteomes" id="UP000276254">
    <property type="component" value="Plasmid unnamed1"/>
</dbReference>
<geneLocation type="plasmid" evidence="3">
    <name>unnamed1</name>
</geneLocation>
<dbReference type="SUPFAM" id="SSF54637">
    <property type="entry name" value="Thioesterase/thiol ester dehydrase-isomerase"/>
    <property type="match status" value="2"/>
</dbReference>
<dbReference type="EMBL" id="CP032828">
    <property type="protein sequence ID" value="AYJ85409.1"/>
    <property type="molecule type" value="Genomic_DNA"/>
</dbReference>
<dbReference type="InterPro" id="IPR029069">
    <property type="entry name" value="HotDog_dom_sf"/>
</dbReference>
<dbReference type="InterPro" id="IPR049450">
    <property type="entry name" value="ACOT8-like_C"/>
</dbReference>
<name>A0A494T7T6_SPHPE</name>
<gene>
    <name evidence="3" type="ORF">D3Y57_05315</name>
</gene>
<evidence type="ECO:0000259" key="2">
    <source>
        <dbReference type="Pfam" id="PF20789"/>
    </source>
</evidence>
<dbReference type="Gene3D" id="2.40.160.210">
    <property type="entry name" value="Acyl-CoA thioesterase, double hotdog domain"/>
    <property type="match status" value="1"/>
</dbReference>
<feature type="domain" description="Acyl-CoA thioesterase-like N-terminal HotDog" evidence="1">
    <location>
        <begin position="20"/>
        <end position="102"/>
    </location>
</feature>
<dbReference type="InterPro" id="IPR049449">
    <property type="entry name" value="TesB_ACOT8-like_N"/>
</dbReference>
<sequence>MTPYFYARDGEFFIPTRLAASPWERGKQNGVALGGLATYLIETIPAPAEMTTVRLTIDILAAAPRAATSGRCRILREGRRIQMVETELIVEDRVVARATALRVRQQDTLPFPEIGPYPSPEDSPEAQFMDERAFGGTLETRLVSGALREPGPAALWVRFGHHHVQDEPLSPLLRAAILGDFGGGLGSVLDRAAWTYANLDITLHLTRAPVSDWLLIDASTASEGNGVGRSDMILADTRGPFARGHQTLFVAPR</sequence>
<dbReference type="Pfam" id="PF20789">
    <property type="entry name" value="4HBT_3C"/>
    <property type="match status" value="1"/>
</dbReference>
<keyword evidence="3" id="KW-0614">Plasmid</keyword>
<evidence type="ECO:0000313" key="3">
    <source>
        <dbReference type="EMBL" id="AYJ85409.1"/>
    </source>
</evidence>
<dbReference type="AlphaFoldDB" id="A0A494T7T6"/>
<proteinExistence type="predicted"/>
<dbReference type="InterPro" id="IPR042171">
    <property type="entry name" value="Acyl-CoA_hotdog"/>
</dbReference>
<dbReference type="OrthoDB" id="1413770at2"/>
<dbReference type="KEGG" id="spha:D3Y57_05315"/>
<evidence type="ECO:0000313" key="4">
    <source>
        <dbReference type="Proteomes" id="UP000276254"/>
    </source>
</evidence>
<reference evidence="3 4" key="1">
    <citation type="submission" date="2018-09" db="EMBL/GenBank/DDBJ databases">
        <title>Sphingomonas peninsula sp. nov., isolated from fildes peninsula, Antarctic soil.</title>
        <authorList>
            <person name="Yingchao G."/>
        </authorList>
    </citation>
    <scope>NUCLEOTIDE SEQUENCE [LARGE SCALE GENOMIC DNA]</scope>
    <source>
        <strain evidence="3 4">YZ-8</strain>
        <plasmid evidence="3 4">unnamed1</plasmid>
    </source>
</reference>
<dbReference type="Pfam" id="PF13622">
    <property type="entry name" value="4HBT_3"/>
    <property type="match status" value="1"/>
</dbReference>
<accession>A0A494T7T6</accession>
<feature type="domain" description="Acyl-CoA thioesterase-like C-terminal" evidence="2">
    <location>
        <begin position="120"/>
        <end position="250"/>
    </location>
</feature>
<organism evidence="3 4">
    <name type="scientific">Sphingomonas paeninsulae</name>
    <dbReference type="NCBI Taxonomy" id="2319844"/>
    <lineage>
        <taxon>Bacteria</taxon>
        <taxon>Pseudomonadati</taxon>
        <taxon>Pseudomonadota</taxon>
        <taxon>Alphaproteobacteria</taxon>
        <taxon>Sphingomonadales</taxon>
        <taxon>Sphingomonadaceae</taxon>
        <taxon>Sphingomonas</taxon>
    </lineage>
</organism>
<protein>
    <submittedName>
        <fullName evidence="3">Thioesterase family protein</fullName>
    </submittedName>
</protein>